<evidence type="ECO:0000256" key="1">
    <source>
        <dbReference type="SAM" id="Phobius"/>
    </source>
</evidence>
<dbReference type="EMBL" id="BPQH01000008">
    <property type="protein sequence ID" value="GJD50283.1"/>
    <property type="molecule type" value="Genomic_DNA"/>
</dbReference>
<feature type="transmembrane region" description="Helical" evidence="1">
    <location>
        <begin position="33"/>
        <end position="55"/>
    </location>
</feature>
<keyword evidence="3" id="KW-1185">Reference proteome</keyword>
<proteinExistence type="predicted"/>
<dbReference type="RefSeq" id="WP_128560959.1">
    <property type="nucleotide sequence ID" value="NZ_BPQH01000008.1"/>
</dbReference>
<evidence type="ECO:0000313" key="3">
    <source>
        <dbReference type="Proteomes" id="UP001055167"/>
    </source>
</evidence>
<comment type="caution">
    <text evidence="2">The sequence shown here is derived from an EMBL/GenBank/DDBJ whole genome shotgun (WGS) entry which is preliminary data.</text>
</comment>
<reference evidence="2" key="1">
    <citation type="journal article" date="2021" name="Front. Microbiol.">
        <title>Comprehensive Comparative Genomics and Phenotyping of Methylobacterium Species.</title>
        <authorList>
            <person name="Alessa O."/>
            <person name="Ogura Y."/>
            <person name="Fujitani Y."/>
            <person name="Takami H."/>
            <person name="Hayashi T."/>
            <person name="Sahin N."/>
            <person name="Tani A."/>
        </authorList>
    </citation>
    <scope>NUCLEOTIDE SEQUENCE</scope>
    <source>
        <strain evidence="2">KCTC 52305</strain>
    </source>
</reference>
<organism evidence="2 3">
    <name type="scientific">Methylobacterium crusticola</name>
    <dbReference type="NCBI Taxonomy" id="1697972"/>
    <lineage>
        <taxon>Bacteria</taxon>
        <taxon>Pseudomonadati</taxon>
        <taxon>Pseudomonadota</taxon>
        <taxon>Alphaproteobacteria</taxon>
        <taxon>Hyphomicrobiales</taxon>
        <taxon>Methylobacteriaceae</taxon>
        <taxon>Methylobacterium</taxon>
    </lineage>
</organism>
<dbReference type="Proteomes" id="UP001055167">
    <property type="component" value="Unassembled WGS sequence"/>
</dbReference>
<name>A0ABQ4QYF8_9HYPH</name>
<protein>
    <submittedName>
        <fullName evidence="2">Uncharacterized protein</fullName>
    </submittedName>
</protein>
<accession>A0ABQ4QYF8</accession>
<sequence>MVEFVPMAEAAGFTAGCVAIHAARQWAGIITPILTYMVFALVVCLFVVIGIQHAADPTQVMESMTQAMVTF</sequence>
<keyword evidence="1" id="KW-1133">Transmembrane helix</keyword>
<keyword evidence="1" id="KW-0472">Membrane</keyword>
<reference evidence="2" key="2">
    <citation type="submission" date="2021-08" db="EMBL/GenBank/DDBJ databases">
        <authorList>
            <person name="Tani A."/>
            <person name="Ola A."/>
            <person name="Ogura Y."/>
            <person name="Katsura K."/>
            <person name="Hayashi T."/>
        </authorList>
    </citation>
    <scope>NUCLEOTIDE SEQUENCE</scope>
    <source>
        <strain evidence="2">KCTC 52305</strain>
    </source>
</reference>
<evidence type="ECO:0000313" key="2">
    <source>
        <dbReference type="EMBL" id="GJD50283.1"/>
    </source>
</evidence>
<gene>
    <name evidence="2" type="ORF">OPKNFCMD_3021</name>
</gene>
<keyword evidence="1" id="KW-0812">Transmembrane</keyword>